<accession>A0AAD2VSZ6</accession>
<dbReference type="EMBL" id="ABEXCJ050000008">
    <property type="protein sequence ID" value="EMR4591287.1"/>
    <property type="molecule type" value="Genomic_DNA"/>
</dbReference>
<dbReference type="InterPro" id="IPR036937">
    <property type="entry name" value="Adhesion_dom_fimbrial_sf"/>
</dbReference>
<dbReference type="Gene3D" id="2.60.40.1090">
    <property type="entry name" value="Fimbrial-type adhesion domain"/>
    <property type="match status" value="1"/>
</dbReference>
<dbReference type="AlphaFoldDB" id="A0AAD2VSZ6"/>
<organism evidence="1">
    <name type="scientific">Providencia rettgeri</name>
    <dbReference type="NCBI Taxonomy" id="587"/>
    <lineage>
        <taxon>Bacteria</taxon>
        <taxon>Pseudomonadati</taxon>
        <taxon>Pseudomonadota</taxon>
        <taxon>Gammaproteobacteria</taxon>
        <taxon>Enterobacterales</taxon>
        <taxon>Morganellaceae</taxon>
        <taxon>Providencia</taxon>
    </lineage>
</organism>
<protein>
    <submittedName>
        <fullName evidence="1">Adhesin</fullName>
    </submittedName>
</protein>
<dbReference type="GO" id="GO:0009289">
    <property type="term" value="C:pilus"/>
    <property type="evidence" value="ECO:0007669"/>
    <property type="project" value="InterPro"/>
</dbReference>
<evidence type="ECO:0000313" key="2">
    <source>
        <dbReference type="EMBL" id="EMR4591287.1"/>
    </source>
</evidence>
<comment type="caution">
    <text evidence="1">The sequence shown here is derived from an EMBL/GenBank/DDBJ whole genome shotgun (WGS) entry which is preliminary data.</text>
</comment>
<dbReference type="GO" id="GO:0007155">
    <property type="term" value="P:cell adhesion"/>
    <property type="evidence" value="ECO:0007669"/>
    <property type="project" value="InterPro"/>
</dbReference>
<sequence length="363" mass="40412">MKKISKRSLIVLFLLLIVLFLSLLSYSVSSHAFLGPSRYAPYGGTYTIDIIPANPVVADEPIISSTGEKLYLIAPPNQEGIIVDRNSAQPSGSLECRVNYLQGWWSSGIAAEYAFHRIFPYKPEAGFTIKGLTAYRINNSTFFTLHSEKGLTQGWQNIEALACSGKHSSDTHATSLFTTQFPFELRIYVKELPLNGKIVIPSGMFAGYTRMFQDPGVPDVNVPADLASIRLNLAPATIFYLSNCKANIDNLNINHHQLDSQEFDSKVTSTATYQCERAQSVKVRFSLDYVTDNDPQKRVPLKSGKNTIYSELSLYDPQSNQRGKKIETTIEKIKHIQIESHLSGTNAEPGKYIGSAWLIANYL</sequence>
<dbReference type="EMBL" id="ABEXCJ040000008">
    <property type="protein sequence ID" value="ELR5219100.1"/>
    <property type="molecule type" value="Genomic_DNA"/>
</dbReference>
<name>A0AAD2VSZ6_PRORE</name>
<proteinExistence type="predicted"/>
<reference evidence="1" key="1">
    <citation type="submission" date="2023-10" db="EMBL/GenBank/DDBJ databases">
        <authorList>
            <consortium name="Clinical and Environmental Microbiology Branch: Whole genome sequencing antimicrobial resistance pathogens in the healthcare setting"/>
        </authorList>
    </citation>
    <scope>NUCLEOTIDE SEQUENCE</scope>
    <source>
        <strain evidence="1">2020QW-00022</strain>
    </source>
</reference>
<evidence type="ECO:0000313" key="1">
    <source>
        <dbReference type="EMBL" id="ELR5219100.1"/>
    </source>
</evidence>
<gene>
    <name evidence="2" type="ORF">M0K77_003643</name>
    <name evidence="1" type="ORF">M0K77_RS18215</name>
</gene>